<sequence>MAGRRREPTVIARRVRITAAERLPAGRVSAAELLALLHAEADRTGDERLRVTQSTLRTWKNRTGVPVSPGKGYDVHEVYDYLRTRGDRGQRRADRPAGLTADQST</sequence>
<dbReference type="Proteomes" id="UP001596220">
    <property type="component" value="Unassembled WGS sequence"/>
</dbReference>
<gene>
    <name evidence="2" type="ORF">ACFP3R_09220</name>
</gene>
<comment type="caution">
    <text evidence="2">The sequence shown here is derived from an EMBL/GenBank/DDBJ whole genome shotgun (WGS) entry which is preliminary data.</text>
</comment>
<evidence type="ECO:0000313" key="3">
    <source>
        <dbReference type="Proteomes" id="UP001596220"/>
    </source>
</evidence>
<evidence type="ECO:0000313" key="2">
    <source>
        <dbReference type="EMBL" id="MFC6089447.1"/>
    </source>
</evidence>
<dbReference type="EMBL" id="JBHSQO010000006">
    <property type="protein sequence ID" value="MFC6089447.1"/>
    <property type="molecule type" value="Genomic_DNA"/>
</dbReference>
<protein>
    <submittedName>
        <fullName evidence="2">Uncharacterized protein</fullName>
    </submittedName>
</protein>
<name>A0ABW1P386_9PSEU</name>
<accession>A0ABW1P386</accession>
<keyword evidence="3" id="KW-1185">Reference proteome</keyword>
<proteinExistence type="predicted"/>
<dbReference type="RefSeq" id="WP_380634627.1">
    <property type="nucleotide sequence ID" value="NZ_JBHSQO010000006.1"/>
</dbReference>
<feature type="compositionally biased region" description="Basic and acidic residues" evidence="1">
    <location>
        <begin position="84"/>
        <end position="95"/>
    </location>
</feature>
<feature type="region of interest" description="Disordered" evidence="1">
    <location>
        <begin position="84"/>
        <end position="105"/>
    </location>
</feature>
<evidence type="ECO:0000256" key="1">
    <source>
        <dbReference type="SAM" id="MobiDB-lite"/>
    </source>
</evidence>
<organism evidence="2 3">
    <name type="scientific">Saccharothrix lopnurensis</name>
    <dbReference type="NCBI Taxonomy" id="1670621"/>
    <lineage>
        <taxon>Bacteria</taxon>
        <taxon>Bacillati</taxon>
        <taxon>Actinomycetota</taxon>
        <taxon>Actinomycetes</taxon>
        <taxon>Pseudonocardiales</taxon>
        <taxon>Pseudonocardiaceae</taxon>
        <taxon>Saccharothrix</taxon>
    </lineage>
</organism>
<reference evidence="3" key="1">
    <citation type="journal article" date="2019" name="Int. J. Syst. Evol. Microbiol.">
        <title>The Global Catalogue of Microorganisms (GCM) 10K type strain sequencing project: providing services to taxonomists for standard genome sequencing and annotation.</title>
        <authorList>
            <consortium name="The Broad Institute Genomics Platform"/>
            <consortium name="The Broad Institute Genome Sequencing Center for Infectious Disease"/>
            <person name="Wu L."/>
            <person name="Ma J."/>
        </authorList>
    </citation>
    <scope>NUCLEOTIDE SEQUENCE [LARGE SCALE GENOMIC DNA]</scope>
    <source>
        <strain evidence="3">CGMCC 4.7246</strain>
    </source>
</reference>